<dbReference type="Pfam" id="PF03364">
    <property type="entry name" value="Polyketide_cyc"/>
    <property type="match status" value="1"/>
</dbReference>
<dbReference type="PANTHER" id="PTHR33824:SF7">
    <property type="entry name" value="POLYKETIDE CYCLASE_DEHYDRASE AND LIPID TRANSPORT SUPERFAMILY PROTEIN"/>
    <property type="match status" value="1"/>
</dbReference>
<evidence type="ECO:0000313" key="4">
    <source>
        <dbReference type="Proteomes" id="UP000777774"/>
    </source>
</evidence>
<dbReference type="InterPro" id="IPR023393">
    <property type="entry name" value="START-like_dom_sf"/>
</dbReference>
<dbReference type="EMBL" id="JAAXOY010000407">
    <property type="protein sequence ID" value="NKY40604.1"/>
    <property type="molecule type" value="Genomic_DNA"/>
</dbReference>
<evidence type="ECO:0000256" key="1">
    <source>
        <dbReference type="SAM" id="MobiDB-lite"/>
    </source>
</evidence>
<dbReference type="SUPFAM" id="SSF55961">
    <property type="entry name" value="Bet v1-like"/>
    <property type="match status" value="1"/>
</dbReference>
<gene>
    <name evidence="3" type="ORF">HGA02_14060</name>
</gene>
<dbReference type="InterPro" id="IPR047137">
    <property type="entry name" value="ORF3"/>
</dbReference>
<feature type="region of interest" description="Disordered" evidence="1">
    <location>
        <begin position="147"/>
        <end position="176"/>
    </location>
</feature>
<feature type="domain" description="Coenzyme Q-binding protein COQ10 START" evidence="2">
    <location>
        <begin position="11"/>
        <end position="130"/>
    </location>
</feature>
<dbReference type="CDD" id="cd07817">
    <property type="entry name" value="SRPBCC_8"/>
    <property type="match status" value="1"/>
</dbReference>
<dbReference type="RefSeq" id="WP_168679559.1">
    <property type="nucleotide sequence ID" value="NZ_JAAXOY010000407.1"/>
</dbReference>
<dbReference type="Gene3D" id="3.30.530.20">
    <property type="match status" value="1"/>
</dbReference>
<feature type="non-terminal residue" evidence="3">
    <location>
        <position position="176"/>
    </location>
</feature>
<organism evidence="3 4">
    <name type="scientific">Cellulomonas septica</name>
    <dbReference type="NCBI Taxonomy" id="285080"/>
    <lineage>
        <taxon>Bacteria</taxon>
        <taxon>Bacillati</taxon>
        <taxon>Actinomycetota</taxon>
        <taxon>Actinomycetes</taxon>
        <taxon>Micrococcales</taxon>
        <taxon>Cellulomonadaceae</taxon>
        <taxon>Cellulomonas</taxon>
    </lineage>
</organism>
<evidence type="ECO:0000313" key="3">
    <source>
        <dbReference type="EMBL" id="NKY40604.1"/>
    </source>
</evidence>
<accession>A0ABX1K204</accession>
<dbReference type="PANTHER" id="PTHR33824">
    <property type="entry name" value="POLYKETIDE CYCLASE/DEHYDRASE AND LIPID TRANSPORT SUPERFAMILY PROTEIN"/>
    <property type="match status" value="1"/>
</dbReference>
<reference evidence="3 4" key="1">
    <citation type="submission" date="2020-04" db="EMBL/GenBank/DDBJ databases">
        <title>MicrobeNet Type strains.</title>
        <authorList>
            <person name="Nicholson A.C."/>
        </authorList>
    </citation>
    <scope>NUCLEOTIDE SEQUENCE [LARGE SCALE GENOMIC DNA]</scope>
    <source>
        <strain evidence="3 4">ATCC BAA-787</strain>
    </source>
</reference>
<evidence type="ECO:0000259" key="2">
    <source>
        <dbReference type="Pfam" id="PF03364"/>
    </source>
</evidence>
<dbReference type="InterPro" id="IPR005031">
    <property type="entry name" value="COQ10_START"/>
</dbReference>
<protein>
    <submittedName>
        <fullName evidence="3">SRPBCC family protein</fullName>
    </submittedName>
</protein>
<dbReference type="Proteomes" id="UP000777774">
    <property type="component" value="Unassembled WGS sequence"/>
</dbReference>
<proteinExistence type="predicted"/>
<comment type="caution">
    <text evidence="3">The sequence shown here is derived from an EMBL/GenBank/DDBJ whole genome shotgun (WGS) entry which is preliminary data.</text>
</comment>
<keyword evidence="4" id="KW-1185">Reference proteome</keyword>
<sequence>MTTKVEKSVLVNVPVAVAYNQWTQFEDFPQVMGGVKSVTQLSDERLQWVAEIAGVKRQWEARILEQVPDRKVAWAATEGATNAGAVTFEDVGGGQTSVHLSLEYEPEGLVEKVGDKLNVVENQAEKDLERFKAFIEAEGYATGAWRGSVGAGTGAGTPGVEDAAASRGDSGKAGVS</sequence>
<name>A0ABX1K204_9CELL</name>